<proteinExistence type="predicted"/>
<name>A0ABU1GZ22_9GAMM</name>
<gene>
    <name evidence="1" type="ORF">QC825_14590</name>
</gene>
<reference evidence="1 2" key="1">
    <citation type="submission" date="2023-04" db="EMBL/GenBank/DDBJ databases">
        <title>A long-awaited taxogenomic arrangement of the family Halomonadaceae.</title>
        <authorList>
            <person name="De La Haba R."/>
            <person name="Chuvochina M."/>
            <person name="Wittouck S."/>
            <person name="Arahal D.R."/>
            <person name="Sanchez-Porro C."/>
            <person name="Hugenholtz P."/>
            <person name="Ventosa A."/>
        </authorList>
    </citation>
    <scope>NUCLEOTIDE SEQUENCE [LARGE SCALE GENOMIC DNA]</scope>
    <source>
        <strain evidence="1 2">DSM 22428</strain>
    </source>
</reference>
<dbReference type="Proteomes" id="UP001269375">
    <property type="component" value="Unassembled WGS sequence"/>
</dbReference>
<accession>A0ABU1GZ22</accession>
<keyword evidence="2" id="KW-1185">Reference proteome</keyword>
<dbReference type="EMBL" id="JARWAO010000010">
    <property type="protein sequence ID" value="MDR5897296.1"/>
    <property type="molecule type" value="Genomic_DNA"/>
</dbReference>
<evidence type="ECO:0000313" key="1">
    <source>
        <dbReference type="EMBL" id="MDR5897296.1"/>
    </source>
</evidence>
<dbReference type="RefSeq" id="WP_251595580.1">
    <property type="nucleotide sequence ID" value="NZ_JAMLJI010000006.1"/>
</dbReference>
<comment type="caution">
    <text evidence="1">The sequence shown here is derived from an EMBL/GenBank/DDBJ whole genome shotgun (WGS) entry which is preliminary data.</text>
</comment>
<sequence>MTSLKTSEPGSPEYRVLQLSRNWIRNQRHHSRLQKWAGFEYDFSGSVRSPHWKGYKCMAHDGAIYIRLWRM</sequence>
<protein>
    <submittedName>
        <fullName evidence="1">Uncharacterized protein</fullName>
    </submittedName>
</protein>
<evidence type="ECO:0000313" key="2">
    <source>
        <dbReference type="Proteomes" id="UP001269375"/>
    </source>
</evidence>
<organism evidence="1 2">
    <name type="scientific">Larsenimonas suaedae</name>
    <dbReference type="NCBI Taxonomy" id="1851019"/>
    <lineage>
        <taxon>Bacteria</taxon>
        <taxon>Pseudomonadati</taxon>
        <taxon>Pseudomonadota</taxon>
        <taxon>Gammaproteobacteria</taxon>
        <taxon>Oceanospirillales</taxon>
        <taxon>Halomonadaceae</taxon>
        <taxon>Larsenimonas</taxon>
    </lineage>
</organism>